<dbReference type="PANTHER" id="PTHR39535">
    <property type="entry name" value="SPORULATION-DELAYING PROTEIN SDPB"/>
    <property type="match status" value="1"/>
</dbReference>
<dbReference type="RefSeq" id="WP_089858167.1">
    <property type="nucleotide sequence ID" value="NZ_FNDW01000006.1"/>
</dbReference>
<keyword evidence="8" id="KW-1185">Reference proteome</keyword>
<dbReference type="Proteomes" id="UP000198869">
    <property type="component" value="Unassembled WGS sequence"/>
</dbReference>
<name>A0A1G8JV48_9FLAO</name>
<feature type="transmembrane region" description="Helical" evidence="5">
    <location>
        <begin position="170"/>
        <end position="193"/>
    </location>
</feature>
<dbReference type="InterPro" id="IPR052964">
    <property type="entry name" value="Sporulation_signal_mat"/>
</dbReference>
<evidence type="ECO:0000256" key="3">
    <source>
        <dbReference type="ARBA" id="ARBA00022989"/>
    </source>
</evidence>
<dbReference type="SMART" id="SM00752">
    <property type="entry name" value="HTTM"/>
    <property type="match status" value="1"/>
</dbReference>
<feature type="transmembrane region" description="Helical" evidence="5">
    <location>
        <begin position="56"/>
        <end position="76"/>
    </location>
</feature>
<dbReference type="STRING" id="311334.SAMN05421846_106222"/>
<dbReference type="InterPro" id="IPR011020">
    <property type="entry name" value="HTTM-like"/>
</dbReference>
<sequence length="305" mass="35766">MKALNNFFSKSFTPDFIVFFRVSIGIIVLMHFLSFWNDFDLLYTNSSIIPLELHTIYGAYHILTVESILLFLNNFFDDYQSILFFKFSYIFLCLMVISGFFSRLSAIALIILQISFIKSGSLFFYGADFFTSMSLFYIVIFPSSSYFSIQKKLFPTFSESKQSITLCKRLIQIHLCLAYFFSGLDKILGFNWWNGESVWKAVHLPNLYSFVEIGNHIQNPIFYIVLGWGVIIIELFYPIFININKTRKIWLMLTISMHLGIVLSFNLFFFSSIMIVWNLTSYYFNYYHENKIIQANSDTSPSSIY</sequence>
<dbReference type="OrthoDB" id="1496138at2"/>
<keyword evidence="3 5" id="KW-1133">Transmembrane helix</keyword>
<protein>
    <submittedName>
        <fullName evidence="7">Vitamin K-dependent gamma-carboxylase</fullName>
    </submittedName>
</protein>
<feature type="transmembrane region" description="Helical" evidence="5">
    <location>
        <begin position="88"/>
        <end position="117"/>
    </location>
</feature>
<organism evidence="7 8">
    <name type="scientific">Chryseobacterium taeanense</name>
    <dbReference type="NCBI Taxonomy" id="311334"/>
    <lineage>
        <taxon>Bacteria</taxon>
        <taxon>Pseudomonadati</taxon>
        <taxon>Bacteroidota</taxon>
        <taxon>Flavobacteriia</taxon>
        <taxon>Flavobacteriales</taxon>
        <taxon>Weeksellaceae</taxon>
        <taxon>Chryseobacterium group</taxon>
        <taxon>Chryseobacterium</taxon>
    </lineage>
</organism>
<dbReference type="AlphaFoldDB" id="A0A1G8JV48"/>
<feature type="transmembrane region" description="Helical" evidence="5">
    <location>
        <begin position="12"/>
        <end position="36"/>
    </location>
</feature>
<proteinExistence type="predicted"/>
<dbReference type="EMBL" id="FNDW01000006">
    <property type="protein sequence ID" value="SDI34947.1"/>
    <property type="molecule type" value="Genomic_DNA"/>
</dbReference>
<gene>
    <name evidence="7" type="ORF">SAMN05421846_106222</name>
</gene>
<dbReference type="PANTHER" id="PTHR39535:SF2">
    <property type="entry name" value="HTTM DOMAIN-CONTAINING PROTEIN"/>
    <property type="match status" value="1"/>
</dbReference>
<accession>A0A1G8JV48</accession>
<keyword evidence="4 5" id="KW-0472">Membrane</keyword>
<evidence type="ECO:0000259" key="6">
    <source>
        <dbReference type="SMART" id="SM00752"/>
    </source>
</evidence>
<evidence type="ECO:0000256" key="4">
    <source>
        <dbReference type="ARBA" id="ARBA00023136"/>
    </source>
</evidence>
<feature type="transmembrane region" description="Helical" evidence="5">
    <location>
        <begin position="129"/>
        <end position="149"/>
    </location>
</feature>
<dbReference type="GO" id="GO:0012505">
    <property type="term" value="C:endomembrane system"/>
    <property type="evidence" value="ECO:0007669"/>
    <property type="project" value="UniProtKB-SubCell"/>
</dbReference>
<reference evidence="8" key="1">
    <citation type="submission" date="2016-10" db="EMBL/GenBank/DDBJ databases">
        <authorList>
            <person name="Varghese N."/>
            <person name="Submissions S."/>
        </authorList>
    </citation>
    <scope>NUCLEOTIDE SEQUENCE [LARGE SCALE GENOMIC DNA]</scope>
    <source>
        <strain evidence="8">DSM 17071</strain>
    </source>
</reference>
<evidence type="ECO:0000256" key="2">
    <source>
        <dbReference type="ARBA" id="ARBA00022692"/>
    </source>
</evidence>
<feature type="domain" description="HTTM-like" evidence="6">
    <location>
        <begin position="9"/>
        <end position="286"/>
    </location>
</feature>
<comment type="subcellular location">
    <subcellularLocation>
        <location evidence="1">Endomembrane system</location>
        <topology evidence="1">Multi-pass membrane protein</topology>
    </subcellularLocation>
</comment>
<keyword evidence="2 5" id="KW-0812">Transmembrane</keyword>
<evidence type="ECO:0000256" key="5">
    <source>
        <dbReference type="SAM" id="Phobius"/>
    </source>
</evidence>
<evidence type="ECO:0000256" key="1">
    <source>
        <dbReference type="ARBA" id="ARBA00004127"/>
    </source>
</evidence>
<feature type="transmembrane region" description="Helical" evidence="5">
    <location>
        <begin position="220"/>
        <end position="237"/>
    </location>
</feature>
<evidence type="ECO:0000313" key="8">
    <source>
        <dbReference type="Proteomes" id="UP000198869"/>
    </source>
</evidence>
<evidence type="ECO:0000313" key="7">
    <source>
        <dbReference type="EMBL" id="SDI34947.1"/>
    </source>
</evidence>
<feature type="transmembrane region" description="Helical" evidence="5">
    <location>
        <begin position="249"/>
        <end position="277"/>
    </location>
</feature>